<evidence type="ECO:0000313" key="2">
    <source>
        <dbReference type="Proteomes" id="UP001500121"/>
    </source>
</evidence>
<protein>
    <submittedName>
        <fullName evidence="1">Uncharacterized protein</fullName>
    </submittedName>
</protein>
<dbReference type="RefSeq" id="WP_345479383.1">
    <property type="nucleotide sequence ID" value="NZ_BAABLP010000001.1"/>
</dbReference>
<accession>A0ABP8YU91</accession>
<keyword evidence="2" id="KW-1185">Reference proteome</keyword>
<dbReference type="EMBL" id="BAABLP010000001">
    <property type="protein sequence ID" value="GAA4737770.1"/>
    <property type="molecule type" value="Genomic_DNA"/>
</dbReference>
<proteinExistence type="predicted"/>
<reference evidence="2" key="1">
    <citation type="journal article" date="2019" name="Int. J. Syst. Evol. Microbiol.">
        <title>The Global Catalogue of Microorganisms (GCM) 10K type strain sequencing project: providing services to taxonomists for standard genome sequencing and annotation.</title>
        <authorList>
            <consortium name="The Broad Institute Genomics Platform"/>
            <consortium name="The Broad Institute Genome Sequencing Center for Infectious Disease"/>
            <person name="Wu L."/>
            <person name="Ma J."/>
        </authorList>
    </citation>
    <scope>NUCLEOTIDE SEQUENCE [LARGE SCALE GENOMIC DNA]</scope>
    <source>
        <strain evidence="2">JCM 19015</strain>
    </source>
</reference>
<sequence>MPLQLVAQPKNSGRRSFPLVGIDEYASWTRDDGLPLDPWLRTHVRIGGRILGTAHASQVLRAPVAAWAEWTGPAFETSGDHVVPGGLGPLRIDLDADLGSMTEGNVRVQHR</sequence>
<dbReference type="Proteomes" id="UP001500121">
    <property type="component" value="Unassembled WGS sequence"/>
</dbReference>
<comment type="caution">
    <text evidence="1">The sequence shown here is derived from an EMBL/GenBank/DDBJ whole genome shotgun (WGS) entry which is preliminary data.</text>
</comment>
<dbReference type="Gene3D" id="3.40.630.30">
    <property type="match status" value="1"/>
</dbReference>
<evidence type="ECO:0000313" key="1">
    <source>
        <dbReference type="EMBL" id="GAA4737770.1"/>
    </source>
</evidence>
<organism evidence="1 2">
    <name type="scientific">Amnibacterium soli</name>
    <dbReference type="NCBI Taxonomy" id="1282736"/>
    <lineage>
        <taxon>Bacteria</taxon>
        <taxon>Bacillati</taxon>
        <taxon>Actinomycetota</taxon>
        <taxon>Actinomycetes</taxon>
        <taxon>Micrococcales</taxon>
        <taxon>Microbacteriaceae</taxon>
        <taxon>Amnibacterium</taxon>
    </lineage>
</organism>
<gene>
    <name evidence="1" type="ORF">GCM10025783_05310</name>
</gene>
<name>A0ABP8YU91_9MICO</name>